<keyword evidence="5" id="KW-1185">Reference proteome</keyword>
<feature type="domain" description="DUF8175" evidence="3">
    <location>
        <begin position="106"/>
        <end position="287"/>
    </location>
</feature>
<evidence type="ECO:0000259" key="3">
    <source>
        <dbReference type="Pfam" id="PF26526"/>
    </source>
</evidence>
<protein>
    <recommendedName>
        <fullName evidence="3">DUF8175 domain-containing protein</fullName>
    </recommendedName>
</protein>
<organism evidence="4 5">
    <name type="scientific">Kribbella yunnanensis</name>
    <dbReference type="NCBI Taxonomy" id="190194"/>
    <lineage>
        <taxon>Bacteria</taxon>
        <taxon>Bacillati</taxon>
        <taxon>Actinomycetota</taxon>
        <taxon>Actinomycetes</taxon>
        <taxon>Propionibacteriales</taxon>
        <taxon>Kribbellaceae</taxon>
        <taxon>Kribbella</taxon>
    </lineage>
</organism>
<accession>A0ABP4UQ44</accession>
<evidence type="ECO:0000313" key="5">
    <source>
        <dbReference type="Proteomes" id="UP001500280"/>
    </source>
</evidence>
<reference evidence="5" key="1">
    <citation type="journal article" date="2019" name="Int. J. Syst. Evol. Microbiol.">
        <title>The Global Catalogue of Microorganisms (GCM) 10K type strain sequencing project: providing services to taxonomists for standard genome sequencing and annotation.</title>
        <authorList>
            <consortium name="The Broad Institute Genomics Platform"/>
            <consortium name="The Broad Institute Genome Sequencing Center for Infectious Disease"/>
            <person name="Wu L."/>
            <person name="Ma J."/>
        </authorList>
    </citation>
    <scope>NUCLEOTIDE SEQUENCE [LARGE SCALE GENOMIC DNA]</scope>
    <source>
        <strain evidence="5">JCM 14307</strain>
    </source>
</reference>
<gene>
    <name evidence="4" type="ORF">GCM10009745_67130</name>
</gene>
<dbReference type="EMBL" id="BAAANF010000022">
    <property type="protein sequence ID" value="GAA1709776.1"/>
    <property type="molecule type" value="Genomic_DNA"/>
</dbReference>
<proteinExistence type="predicted"/>
<evidence type="ECO:0000256" key="1">
    <source>
        <dbReference type="SAM" id="MobiDB-lite"/>
    </source>
</evidence>
<dbReference type="Proteomes" id="UP001500280">
    <property type="component" value="Unassembled WGS sequence"/>
</dbReference>
<name>A0ABP4UQ44_9ACTN</name>
<dbReference type="RefSeq" id="WP_344161130.1">
    <property type="nucleotide sequence ID" value="NZ_BAAANF010000022.1"/>
</dbReference>
<comment type="caution">
    <text evidence="4">The sequence shown here is derived from an EMBL/GenBank/DDBJ whole genome shotgun (WGS) entry which is preliminary data.</text>
</comment>
<evidence type="ECO:0000256" key="2">
    <source>
        <dbReference type="SAM" id="Phobius"/>
    </source>
</evidence>
<feature type="region of interest" description="Disordered" evidence="1">
    <location>
        <begin position="46"/>
        <end position="107"/>
    </location>
</feature>
<evidence type="ECO:0000313" key="4">
    <source>
        <dbReference type="EMBL" id="GAA1709776.1"/>
    </source>
</evidence>
<sequence>MSDHESTTPFGPGFVAASIVIAAIVICGLIVLVAGGSNTPAGTHLSNPAAPAAGGGSEPVGAPAATPDTTCPAAPGSASGDNRGSASDDRAGSGAASSGGGGSAGCVPSSRSARSGCSLSGGDQGVPVVAPAVDGWEVSRRVVVPRSTAFGPGVVDSDGFRRCFAHSPTGAVFAAYNVLAALGDQTKATATARKLMLPGPETDELLRATAKETSSTNTAQTQLAGYRVLAANRDQVTVTLAVPVETQYMSLTVTMVWHDHDWRLQPPPSGAAIGAPFAQVRNLADFVKWSGL</sequence>
<keyword evidence="2" id="KW-0812">Transmembrane</keyword>
<dbReference type="InterPro" id="IPR058488">
    <property type="entry name" value="DUF8175"/>
</dbReference>
<keyword evidence="2" id="KW-0472">Membrane</keyword>
<feature type="transmembrane region" description="Helical" evidence="2">
    <location>
        <begin position="12"/>
        <end position="34"/>
    </location>
</feature>
<keyword evidence="2" id="KW-1133">Transmembrane helix</keyword>
<dbReference type="Pfam" id="PF26526">
    <property type="entry name" value="DUF8175"/>
    <property type="match status" value="1"/>
</dbReference>
<feature type="compositionally biased region" description="Low complexity" evidence="1">
    <location>
        <begin position="59"/>
        <end position="75"/>
    </location>
</feature>